<evidence type="ECO:0000313" key="4">
    <source>
        <dbReference type="EMBL" id="CAD2166372.1"/>
    </source>
</evidence>
<keyword evidence="2" id="KW-0408">Iron</keyword>
<evidence type="ECO:0000256" key="1">
    <source>
        <dbReference type="ARBA" id="ARBA00022723"/>
    </source>
</evidence>
<dbReference type="GO" id="GO:0046872">
    <property type="term" value="F:metal ion binding"/>
    <property type="evidence" value="ECO:0007669"/>
    <property type="project" value="UniProtKB-KW"/>
</dbReference>
<evidence type="ECO:0000256" key="2">
    <source>
        <dbReference type="ARBA" id="ARBA00023004"/>
    </source>
</evidence>
<dbReference type="Proteomes" id="UP000580250">
    <property type="component" value="Unassembled WGS sequence"/>
</dbReference>
<dbReference type="PANTHER" id="PTHR10371:SF3">
    <property type="entry name" value="NADH DEHYDROGENASE [UBIQUINONE] FLAVOPROTEIN 2, MITOCHONDRIAL"/>
    <property type="match status" value="1"/>
</dbReference>
<name>A0A6V7UVC4_MELEN</name>
<dbReference type="PANTHER" id="PTHR10371">
    <property type="entry name" value="NADH DEHYDROGENASE UBIQUINONE FLAVOPROTEIN 2, MITOCHONDRIAL"/>
    <property type="match status" value="1"/>
</dbReference>
<evidence type="ECO:0000313" key="5">
    <source>
        <dbReference type="Proteomes" id="UP000580250"/>
    </source>
</evidence>
<dbReference type="AlphaFoldDB" id="A0A6V7UVC4"/>
<organism evidence="4 5">
    <name type="scientific">Meloidogyne enterolobii</name>
    <name type="common">Root-knot nematode worm</name>
    <name type="synonym">Meloidogyne mayaguensis</name>
    <dbReference type="NCBI Taxonomy" id="390850"/>
    <lineage>
        <taxon>Eukaryota</taxon>
        <taxon>Metazoa</taxon>
        <taxon>Ecdysozoa</taxon>
        <taxon>Nematoda</taxon>
        <taxon>Chromadorea</taxon>
        <taxon>Rhabditida</taxon>
        <taxon>Tylenchina</taxon>
        <taxon>Tylenchomorpha</taxon>
        <taxon>Tylenchoidea</taxon>
        <taxon>Meloidogynidae</taxon>
        <taxon>Meloidogyninae</taxon>
        <taxon>Meloidogyne</taxon>
    </lineage>
</organism>
<dbReference type="Gene3D" id="1.10.10.1590">
    <property type="entry name" value="NADH-quinone oxidoreductase subunit E"/>
    <property type="match status" value="1"/>
</dbReference>
<gene>
    <name evidence="4" type="ORF">MENT_LOCUS17791</name>
</gene>
<accession>A0A6V7UVC4</accession>
<dbReference type="GO" id="GO:0051536">
    <property type="term" value="F:iron-sulfur cluster binding"/>
    <property type="evidence" value="ECO:0007669"/>
    <property type="project" value="UniProtKB-KW"/>
</dbReference>
<dbReference type="EMBL" id="CAJEWN010000117">
    <property type="protein sequence ID" value="CAD2166372.1"/>
    <property type="molecule type" value="Genomic_DNA"/>
</dbReference>
<keyword evidence="1" id="KW-0479">Metal-binding</keyword>
<proteinExistence type="predicted"/>
<dbReference type="GO" id="GO:0006120">
    <property type="term" value="P:mitochondrial electron transport, NADH to ubiquinone"/>
    <property type="evidence" value="ECO:0007669"/>
    <property type="project" value="TreeGrafter"/>
</dbReference>
<evidence type="ECO:0000256" key="3">
    <source>
        <dbReference type="ARBA" id="ARBA00023014"/>
    </source>
</evidence>
<sequence>MLQVKRDFQLRKLSLSVANYGGHGLVIHRDSKENNPETPFKFTQENLKKIESLLANFPEGHKQAALLSVLDLGQRQNRWLILYVIHEENI</sequence>
<comment type="caution">
    <text evidence="4">The sequence shown here is derived from an EMBL/GenBank/DDBJ whole genome shotgun (WGS) entry which is preliminary data.</text>
</comment>
<keyword evidence="3" id="KW-0411">Iron-sulfur</keyword>
<dbReference type="GO" id="GO:0003954">
    <property type="term" value="F:NADH dehydrogenase activity"/>
    <property type="evidence" value="ECO:0007669"/>
    <property type="project" value="TreeGrafter"/>
</dbReference>
<dbReference type="GO" id="GO:0005739">
    <property type="term" value="C:mitochondrion"/>
    <property type="evidence" value="ECO:0007669"/>
    <property type="project" value="GOC"/>
</dbReference>
<dbReference type="InterPro" id="IPR041921">
    <property type="entry name" value="NuoE_N"/>
</dbReference>
<reference evidence="4 5" key="1">
    <citation type="submission" date="2020-08" db="EMBL/GenBank/DDBJ databases">
        <authorList>
            <person name="Koutsovoulos G."/>
            <person name="Danchin GJ E."/>
        </authorList>
    </citation>
    <scope>NUCLEOTIDE SEQUENCE [LARGE SCALE GENOMIC DNA]</scope>
</reference>
<protein>
    <submittedName>
        <fullName evidence="4">Uncharacterized protein</fullName>
    </submittedName>
</protein>
<dbReference type="OrthoDB" id="10254187at2759"/>